<protein>
    <recommendedName>
        <fullName evidence="3">SGNH hydrolase-type esterase domain-containing protein</fullName>
    </recommendedName>
</protein>
<evidence type="ECO:0000313" key="1">
    <source>
        <dbReference type="EMBL" id="EQC57305.1"/>
    </source>
</evidence>
<dbReference type="AlphaFoldDB" id="T0S785"/>
<dbReference type="Proteomes" id="UP000015854">
    <property type="component" value="Unassembled WGS sequence"/>
</dbReference>
<comment type="caution">
    <text evidence="1">The sequence shown here is derived from an EMBL/GenBank/DDBJ whole genome shotgun (WGS) entry which is preliminary data.</text>
</comment>
<sequence>MYKDLNLNQETVEDWTNAVISKAKTLDCKTVNITHVGNSKSNWNLFNIGDGIHFNVKGAKLIKNNVIQQVAEFN</sequence>
<accession>T0S785</accession>
<dbReference type="InterPro" id="IPR036514">
    <property type="entry name" value="SGNH_hydro_sf"/>
</dbReference>
<name>T0S785_LACLC</name>
<dbReference type="SUPFAM" id="SSF52266">
    <property type="entry name" value="SGNH hydrolase"/>
    <property type="match status" value="1"/>
</dbReference>
<gene>
    <name evidence="1" type="ORF">LLT6_11065</name>
</gene>
<dbReference type="Gene3D" id="3.40.50.1110">
    <property type="entry name" value="SGNH hydrolase"/>
    <property type="match status" value="1"/>
</dbReference>
<organism evidence="1 2">
    <name type="scientific">Lactococcus cremoris subsp. cremoris TIFN6</name>
    <dbReference type="NCBI Taxonomy" id="1234876"/>
    <lineage>
        <taxon>Bacteria</taxon>
        <taxon>Bacillati</taxon>
        <taxon>Bacillota</taxon>
        <taxon>Bacilli</taxon>
        <taxon>Lactobacillales</taxon>
        <taxon>Streptococcaceae</taxon>
        <taxon>Lactococcus</taxon>
        <taxon>Lactococcus cremoris subsp. cremoris</taxon>
    </lineage>
</organism>
<evidence type="ECO:0000313" key="2">
    <source>
        <dbReference type="Proteomes" id="UP000015854"/>
    </source>
</evidence>
<proteinExistence type="predicted"/>
<reference evidence="1 2" key="1">
    <citation type="journal article" date="2013" name="ISME J.">
        <title>Multifactorial diversity sustains microbial community stability.</title>
        <authorList>
            <person name="Erkus O."/>
            <person name="de Jager V.C."/>
            <person name="Spus M."/>
            <person name="van Alen-Boerrigter I.J."/>
            <person name="van Rijswijck I.M."/>
            <person name="Hazelwood L."/>
            <person name="Janssen P.W."/>
            <person name="van Hijum S.A."/>
            <person name="Kleerebezem M."/>
            <person name="Smid E.J."/>
        </authorList>
    </citation>
    <scope>NUCLEOTIDE SEQUENCE [LARGE SCALE GENOMIC DNA]</scope>
    <source>
        <strain evidence="1 2">TIFN6</strain>
    </source>
</reference>
<evidence type="ECO:0008006" key="3">
    <source>
        <dbReference type="Google" id="ProtNLM"/>
    </source>
</evidence>
<dbReference type="EMBL" id="ATBB01000164">
    <property type="protein sequence ID" value="EQC57305.1"/>
    <property type="molecule type" value="Genomic_DNA"/>
</dbReference>
<dbReference type="PATRIC" id="fig|1234876.3.peg.798"/>